<keyword evidence="9" id="KW-0256">Endoplasmic reticulum</keyword>
<comment type="function">
    <text evidence="13">Exerts an anti-apoptotic effect in the immune system and is involved in responses to infections.</text>
</comment>
<keyword evidence="19" id="KW-1185">Reference proteome</keyword>
<feature type="region of interest" description="Disordered" evidence="16">
    <location>
        <begin position="934"/>
        <end position="955"/>
    </location>
</feature>
<keyword evidence="10" id="KW-0333">Golgi apparatus</keyword>
<dbReference type="PANTHER" id="PTHR10903:SF179">
    <property type="entry name" value="GTPASE IMAP FAMILY MEMBER 8"/>
    <property type="match status" value="1"/>
</dbReference>
<keyword evidence="6" id="KW-0963">Cytoplasm</keyword>
<dbReference type="AlphaFoldDB" id="A0A5A9PE99"/>
<dbReference type="InterPro" id="IPR045058">
    <property type="entry name" value="GIMA/IAN/Toc"/>
</dbReference>
<evidence type="ECO:0000256" key="10">
    <source>
        <dbReference type="ARBA" id="ARBA00023034"/>
    </source>
</evidence>
<comment type="caution">
    <text evidence="18">The sequence shown here is derived from an EMBL/GenBank/DDBJ whole genome shotgun (WGS) entry which is preliminary data.</text>
</comment>
<dbReference type="Gene3D" id="3.40.50.300">
    <property type="entry name" value="P-loop containing nucleotide triphosphate hydrolases"/>
    <property type="match status" value="3"/>
</dbReference>
<keyword evidence="12" id="KW-0342">GTP-binding</keyword>
<dbReference type="EMBL" id="SOYY01000005">
    <property type="protein sequence ID" value="KAA0720734.1"/>
    <property type="molecule type" value="Genomic_DNA"/>
</dbReference>
<evidence type="ECO:0000256" key="1">
    <source>
        <dbReference type="ARBA" id="ARBA00004173"/>
    </source>
</evidence>
<comment type="subcellular location">
    <subcellularLocation>
        <location evidence="3">Cytoplasm</location>
        <location evidence="3">Cytosol</location>
    </subcellularLocation>
    <subcellularLocation>
        <location evidence="2">Endoplasmic reticulum</location>
    </subcellularLocation>
    <subcellularLocation>
        <location evidence="4">Golgi apparatus</location>
    </subcellularLocation>
    <subcellularLocation>
        <location evidence="1">Mitochondrion</location>
    </subcellularLocation>
</comment>
<organism evidence="18 19">
    <name type="scientific">Triplophysa tibetana</name>
    <dbReference type="NCBI Taxonomy" id="1572043"/>
    <lineage>
        <taxon>Eukaryota</taxon>
        <taxon>Metazoa</taxon>
        <taxon>Chordata</taxon>
        <taxon>Craniata</taxon>
        <taxon>Vertebrata</taxon>
        <taxon>Euteleostomi</taxon>
        <taxon>Actinopterygii</taxon>
        <taxon>Neopterygii</taxon>
        <taxon>Teleostei</taxon>
        <taxon>Ostariophysi</taxon>
        <taxon>Cypriniformes</taxon>
        <taxon>Nemacheilidae</taxon>
        <taxon>Triplophysa</taxon>
    </lineage>
</organism>
<evidence type="ECO:0000256" key="11">
    <source>
        <dbReference type="ARBA" id="ARBA00023128"/>
    </source>
</evidence>
<evidence type="ECO:0000256" key="8">
    <source>
        <dbReference type="ARBA" id="ARBA00022741"/>
    </source>
</evidence>
<evidence type="ECO:0000256" key="7">
    <source>
        <dbReference type="ARBA" id="ARBA00022737"/>
    </source>
</evidence>
<dbReference type="PROSITE" id="PS51720">
    <property type="entry name" value="G_AIG1"/>
    <property type="match status" value="2"/>
</dbReference>
<dbReference type="GO" id="GO:0005783">
    <property type="term" value="C:endoplasmic reticulum"/>
    <property type="evidence" value="ECO:0007669"/>
    <property type="project" value="UniProtKB-SubCell"/>
</dbReference>
<feature type="compositionally biased region" description="Polar residues" evidence="16">
    <location>
        <begin position="940"/>
        <end position="955"/>
    </location>
</feature>
<evidence type="ECO:0000256" key="5">
    <source>
        <dbReference type="ARBA" id="ARBA00008535"/>
    </source>
</evidence>
<dbReference type="Proteomes" id="UP000324632">
    <property type="component" value="Chromosome 5"/>
</dbReference>
<gene>
    <name evidence="18" type="ORF">E1301_Tti011513</name>
</gene>
<dbReference type="GO" id="GO:0005794">
    <property type="term" value="C:Golgi apparatus"/>
    <property type="evidence" value="ECO:0007669"/>
    <property type="project" value="UniProtKB-SubCell"/>
</dbReference>
<evidence type="ECO:0000256" key="6">
    <source>
        <dbReference type="ARBA" id="ARBA00022490"/>
    </source>
</evidence>
<evidence type="ECO:0000259" key="17">
    <source>
        <dbReference type="PROSITE" id="PS51720"/>
    </source>
</evidence>
<dbReference type="FunFam" id="3.40.50.300:FF:001809">
    <property type="entry name" value="Si:ch1073-365p7.2"/>
    <property type="match status" value="1"/>
</dbReference>
<evidence type="ECO:0000256" key="3">
    <source>
        <dbReference type="ARBA" id="ARBA00004514"/>
    </source>
</evidence>
<evidence type="ECO:0000256" key="14">
    <source>
        <dbReference type="ARBA" id="ARBA00073539"/>
    </source>
</evidence>
<dbReference type="GO" id="GO:0005739">
    <property type="term" value="C:mitochondrion"/>
    <property type="evidence" value="ECO:0007669"/>
    <property type="project" value="UniProtKB-SubCell"/>
</dbReference>
<dbReference type="SUPFAM" id="SSF52540">
    <property type="entry name" value="P-loop containing nucleoside triphosphate hydrolases"/>
    <property type="match status" value="3"/>
</dbReference>
<feature type="domain" description="AIG1-type G" evidence="17">
    <location>
        <begin position="16"/>
        <end position="214"/>
    </location>
</feature>
<keyword evidence="7" id="KW-0677">Repeat</keyword>
<dbReference type="InterPro" id="IPR006703">
    <property type="entry name" value="G_AIG1"/>
</dbReference>
<name>A0A5A9PE99_9TELE</name>
<evidence type="ECO:0000256" key="16">
    <source>
        <dbReference type="SAM" id="MobiDB-lite"/>
    </source>
</evidence>
<keyword evidence="8" id="KW-0547">Nucleotide-binding</keyword>
<evidence type="ECO:0000313" key="18">
    <source>
        <dbReference type="EMBL" id="KAA0720734.1"/>
    </source>
</evidence>
<dbReference type="PANTHER" id="PTHR10903">
    <property type="entry name" value="GTPASE, IMAP FAMILY MEMBER-RELATED"/>
    <property type="match status" value="1"/>
</dbReference>
<evidence type="ECO:0000256" key="13">
    <source>
        <dbReference type="ARBA" id="ARBA00056809"/>
    </source>
</evidence>
<reference evidence="18 19" key="1">
    <citation type="journal article" date="2019" name="Mol. Ecol. Resour.">
        <title>Chromosome-level genome assembly of Triplophysa tibetana, a fish adapted to the harsh high-altitude environment of the Tibetan Plateau.</title>
        <authorList>
            <person name="Yang X."/>
            <person name="Liu H."/>
            <person name="Ma Z."/>
            <person name="Zou Y."/>
            <person name="Zou M."/>
            <person name="Mao Y."/>
            <person name="Li X."/>
            <person name="Wang H."/>
            <person name="Chen T."/>
            <person name="Wang W."/>
            <person name="Yang R."/>
        </authorList>
    </citation>
    <scope>NUCLEOTIDE SEQUENCE [LARGE SCALE GENOMIC DNA]</scope>
    <source>
        <strain evidence="18">TTIB1903HZAU</strain>
        <tissue evidence="18">Muscle</tissue>
    </source>
</reference>
<evidence type="ECO:0000313" key="19">
    <source>
        <dbReference type="Proteomes" id="UP000324632"/>
    </source>
</evidence>
<dbReference type="Pfam" id="PF04548">
    <property type="entry name" value="AIG1"/>
    <property type="match status" value="3"/>
</dbReference>
<sequence length="955" mass="109051">MALKKHSHNQKEVQLLLELRIVLLGGRNSGKSFVGNTILNQEEFILQERTTCLKRAAEVQGTNVILVDTPGWWCDFSARETPELVRREIRRSVSISLPGPHVFLLVVKTDSVFIEKRRKAAEEHLKLLGETVWRHTLVLFTKGKNSDISLEDYVKRSGKPLQWLLEKCIGRFHVLDLQRTDNATQVMNLMRKIDQMVEGNERRHFEIDERTLQEIEDETKEIEVKAHQRLIRIQNQRATRKAQACRLQNIRLVLLGAKGSGKSSTGNSILAAGGDLRFTTKKRTTRCTMETSTVAGRQLTVVDTPGWWMNYFTQDSTAFDKQEIVNSVYSCSPGPLAFVLVVRLDRSFTEIYRKAIEEHLELVNKDIWRHTILLFTFGNWLGDTTIEQHIESEGKVLQWLVERCGDRYHVLNNKSPGDGFQIAELLENIEDMIAGTGRSHFEIDMRIVEKIERKKEHDENRVKLRCENVLRKRQRLKAFKESVPLPTMIRVIFLGAKHTGKTSAARCILGNCEELTDDQKPLRGSATINEKKVDVMDTPGWTTEYPDSEFNKELLNVSETCVLLLVVNASSSFTFRKLRAVYGHLRALGGKIWSRTIVLFTNGDWLGEVSVEQYIESEGVALQMLVEKCGNRYHVFNSKLKDDGTHVAELMEKIEEMLLELMVNSEVNKGSVERPLVDDKMQFERRLEMGAKKISYSTKNNPACGDSHIPEEIGFSEHSLPDTSRDLTIPNTDFSHLQTQNQELACTGIRLCNRNLSRRNIIQKLIVVLNASECFYQNEPFIGVNRTERPHELLALSTKSQEERLSERPRLLYQRCTPGQTAKKSAFLDLVQSVSWQDLIDQCIDSNIEELEAFIDSYFEMVWLETKAGESSNTSPINCEISGITESGLEHLASIDRKLSKLDILEDVQKDFKEMKQNLEQISLILQELKGWSKEPCLSGQPSEATGSSENGQRD</sequence>
<evidence type="ECO:0000256" key="15">
    <source>
        <dbReference type="ARBA" id="ARBA00077278"/>
    </source>
</evidence>
<dbReference type="FunFam" id="3.40.50.300:FF:000536">
    <property type="entry name" value="GTPase IMAP family member 8"/>
    <property type="match status" value="1"/>
</dbReference>
<dbReference type="GO" id="GO:0005525">
    <property type="term" value="F:GTP binding"/>
    <property type="evidence" value="ECO:0007669"/>
    <property type="project" value="UniProtKB-KW"/>
</dbReference>
<evidence type="ECO:0000256" key="12">
    <source>
        <dbReference type="ARBA" id="ARBA00023134"/>
    </source>
</evidence>
<dbReference type="GO" id="GO:0005829">
    <property type="term" value="C:cytosol"/>
    <property type="evidence" value="ECO:0007669"/>
    <property type="project" value="UniProtKB-SubCell"/>
</dbReference>
<evidence type="ECO:0000256" key="9">
    <source>
        <dbReference type="ARBA" id="ARBA00022824"/>
    </source>
</evidence>
<accession>A0A5A9PE99</accession>
<feature type="domain" description="AIG1-type G" evidence="17">
    <location>
        <begin position="247"/>
        <end position="450"/>
    </location>
</feature>
<comment type="similarity">
    <text evidence="5">Belongs to the TRAFAC class TrmE-Era-EngA-EngB-Septin-like GTPase superfamily. AIG1/Toc34/Toc159-like paraseptin GTPase family. IAN subfamily.</text>
</comment>
<protein>
    <recommendedName>
        <fullName evidence="14">GTPase IMAP family member 8</fullName>
    </recommendedName>
    <alternativeName>
        <fullName evidence="15">Immune-associated nucleotide-binding protein 9</fullName>
    </alternativeName>
</protein>
<keyword evidence="11" id="KW-0496">Mitochondrion</keyword>
<evidence type="ECO:0000256" key="2">
    <source>
        <dbReference type="ARBA" id="ARBA00004240"/>
    </source>
</evidence>
<proteinExistence type="inferred from homology"/>
<dbReference type="InterPro" id="IPR027417">
    <property type="entry name" value="P-loop_NTPase"/>
</dbReference>
<evidence type="ECO:0000256" key="4">
    <source>
        <dbReference type="ARBA" id="ARBA00004555"/>
    </source>
</evidence>